<comment type="caution">
    <text evidence="2">The sequence shown here is derived from an EMBL/GenBank/DDBJ whole genome shotgun (WGS) entry which is preliminary data.</text>
</comment>
<gene>
    <name evidence="2" type="ORF">NDU88_007437</name>
</gene>
<protein>
    <submittedName>
        <fullName evidence="2">Uncharacterized protein</fullName>
    </submittedName>
</protein>
<keyword evidence="3" id="KW-1185">Reference proteome</keyword>
<evidence type="ECO:0000313" key="2">
    <source>
        <dbReference type="EMBL" id="KAJ1141102.1"/>
    </source>
</evidence>
<feature type="region of interest" description="Disordered" evidence="1">
    <location>
        <begin position="1"/>
        <end position="56"/>
    </location>
</feature>
<proteinExistence type="predicted"/>
<accession>A0AAV7QKL9</accession>
<feature type="region of interest" description="Disordered" evidence="1">
    <location>
        <begin position="89"/>
        <end position="120"/>
    </location>
</feature>
<feature type="compositionally biased region" description="Acidic residues" evidence="1">
    <location>
        <begin position="89"/>
        <end position="98"/>
    </location>
</feature>
<dbReference type="EMBL" id="JANPWB010000010">
    <property type="protein sequence ID" value="KAJ1141102.1"/>
    <property type="molecule type" value="Genomic_DNA"/>
</dbReference>
<organism evidence="2 3">
    <name type="scientific">Pleurodeles waltl</name>
    <name type="common">Iberian ribbed newt</name>
    <dbReference type="NCBI Taxonomy" id="8319"/>
    <lineage>
        <taxon>Eukaryota</taxon>
        <taxon>Metazoa</taxon>
        <taxon>Chordata</taxon>
        <taxon>Craniata</taxon>
        <taxon>Vertebrata</taxon>
        <taxon>Euteleostomi</taxon>
        <taxon>Amphibia</taxon>
        <taxon>Batrachia</taxon>
        <taxon>Caudata</taxon>
        <taxon>Salamandroidea</taxon>
        <taxon>Salamandridae</taxon>
        <taxon>Pleurodelinae</taxon>
        <taxon>Pleurodeles</taxon>
    </lineage>
</organism>
<dbReference type="Proteomes" id="UP001066276">
    <property type="component" value="Chromosome 6"/>
</dbReference>
<evidence type="ECO:0000256" key="1">
    <source>
        <dbReference type="SAM" id="MobiDB-lite"/>
    </source>
</evidence>
<dbReference type="AlphaFoldDB" id="A0AAV7QKL9"/>
<name>A0AAV7QKL9_PLEWA</name>
<evidence type="ECO:0000313" key="3">
    <source>
        <dbReference type="Proteomes" id="UP001066276"/>
    </source>
</evidence>
<reference evidence="2" key="1">
    <citation type="journal article" date="2022" name="bioRxiv">
        <title>Sequencing and chromosome-scale assembly of the giantPleurodeles waltlgenome.</title>
        <authorList>
            <person name="Brown T."/>
            <person name="Elewa A."/>
            <person name="Iarovenko S."/>
            <person name="Subramanian E."/>
            <person name="Araus A.J."/>
            <person name="Petzold A."/>
            <person name="Susuki M."/>
            <person name="Suzuki K.-i.T."/>
            <person name="Hayashi T."/>
            <person name="Toyoda A."/>
            <person name="Oliveira C."/>
            <person name="Osipova E."/>
            <person name="Leigh N.D."/>
            <person name="Simon A."/>
            <person name="Yun M.H."/>
        </authorList>
    </citation>
    <scope>NUCLEOTIDE SEQUENCE</scope>
    <source>
        <strain evidence="2">20211129_DDA</strain>
        <tissue evidence="2">Liver</tissue>
    </source>
</reference>
<sequence length="168" mass="18451">MGVHEEQLSSMQLGRPAGNQRMPVGVRAPSGHRLEERARSGAARLTSGDGYGPVFQDDQQLVSEEPSTSRGAVFVEQNYGLEEEVLDYDEGEEPDEGEIVQQRGEKKGFGEQSISDGGRSFGVFQETTGKAVHSNRQDGKGRKNIMAVNLPRGEKRREFLKGGRYPKG</sequence>